<gene>
    <name evidence="1" type="ORF">PX653_04680</name>
</gene>
<dbReference type="EMBL" id="CP119083">
    <property type="protein sequence ID" value="WEF34074.1"/>
    <property type="molecule type" value="Genomic_DNA"/>
</dbReference>
<proteinExistence type="predicted"/>
<keyword evidence="2" id="KW-1185">Reference proteome</keyword>
<protein>
    <submittedName>
        <fullName evidence="1">Uncharacterized protein</fullName>
    </submittedName>
</protein>
<reference evidence="1 2" key="1">
    <citation type="submission" date="2023-02" db="EMBL/GenBank/DDBJ databases">
        <title>Gemone sequence of Telluria chitinolytica ACM 3522T.</title>
        <authorList>
            <person name="Frediansyah A."/>
            <person name="Miess H."/>
            <person name="Gross H."/>
        </authorList>
    </citation>
    <scope>NUCLEOTIDE SEQUENCE [LARGE SCALE GENOMIC DNA]</scope>
    <source>
        <strain evidence="1 2">ACM 3522</strain>
    </source>
</reference>
<organism evidence="1 2">
    <name type="scientific">Pseudoduganella chitinolytica</name>
    <dbReference type="NCBI Taxonomy" id="34070"/>
    <lineage>
        <taxon>Bacteria</taxon>
        <taxon>Pseudomonadati</taxon>
        <taxon>Pseudomonadota</taxon>
        <taxon>Betaproteobacteria</taxon>
        <taxon>Burkholderiales</taxon>
        <taxon>Oxalobacteraceae</taxon>
        <taxon>Telluria group</taxon>
        <taxon>Pseudoduganella</taxon>
    </lineage>
</organism>
<sequence length="203" mass="22897">MHTISLSEIRHIEYEEEGLGEYRWTHPQNISGYDLSHARTLAAQRDLGGTAGADSSEDDFEDTPDTLITDYLARCLELRNSYIKTGTTIPDQLAVTPLQYIDALLYLITALGSSYACHILGATHFHDDTFLTPRDAKPLLERLKSALRTSEDKRAWALIRDLALEIFHLGYPWTSAAPRFNDVLTKEENQFLQDLLRASPSSN</sequence>
<evidence type="ECO:0000313" key="2">
    <source>
        <dbReference type="Proteomes" id="UP001216510"/>
    </source>
</evidence>
<dbReference type="RefSeq" id="WP_277416756.1">
    <property type="nucleotide sequence ID" value="NZ_CP119083.1"/>
</dbReference>
<name>A0ABY8BIH6_9BURK</name>
<dbReference type="Proteomes" id="UP001216510">
    <property type="component" value="Chromosome"/>
</dbReference>
<accession>A0ABY8BIH6</accession>
<evidence type="ECO:0000313" key="1">
    <source>
        <dbReference type="EMBL" id="WEF34074.1"/>
    </source>
</evidence>